<organism evidence="2 3">
    <name type="scientific">Symbiodinium microadriaticum</name>
    <name type="common">Dinoflagellate</name>
    <name type="synonym">Zooxanthella microadriatica</name>
    <dbReference type="NCBI Taxonomy" id="2951"/>
    <lineage>
        <taxon>Eukaryota</taxon>
        <taxon>Sar</taxon>
        <taxon>Alveolata</taxon>
        <taxon>Dinophyceae</taxon>
        <taxon>Suessiales</taxon>
        <taxon>Symbiodiniaceae</taxon>
        <taxon>Symbiodinium</taxon>
    </lineage>
</organism>
<dbReference type="OrthoDB" id="10354720at2759"/>
<feature type="signal peptide" evidence="1">
    <location>
        <begin position="1"/>
        <end position="19"/>
    </location>
</feature>
<comment type="caution">
    <text evidence="2">The sequence shown here is derived from an EMBL/GenBank/DDBJ whole genome shotgun (WGS) entry which is preliminary data.</text>
</comment>
<accession>A0A1Q9C8Z5</accession>
<feature type="chain" id="PRO_5013113474" evidence="1">
    <location>
        <begin position="20"/>
        <end position="201"/>
    </location>
</feature>
<protein>
    <submittedName>
        <fullName evidence="2">Uncharacterized protein</fullName>
    </submittedName>
</protein>
<reference evidence="2 3" key="1">
    <citation type="submission" date="2016-02" db="EMBL/GenBank/DDBJ databases">
        <title>Genome analysis of coral dinoflagellate symbionts highlights evolutionary adaptations to a symbiotic lifestyle.</title>
        <authorList>
            <person name="Aranda M."/>
            <person name="Li Y."/>
            <person name="Liew Y.J."/>
            <person name="Baumgarten S."/>
            <person name="Simakov O."/>
            <person name="Wilson M."/>
            <person name="Piel J."/>
            <person name="Ashoor H."/>
            <person name="Bougouffa S."/>
            <person name="Bajic V.B."/>
            <person name="Ryu T."/>
            <person name="Ravasi T."/>
            <person name="Bayer T."/>
            <person name="Micklem G."/>
            <person name="Kim H."/>
            <person name="Bhak J."/>
            <person name="Lajeunesse T.C."/>
            <person name="Voolstra C.R."/>
        </authorList>
    </citation>
    <scope>NUCLEOTIDE SEQUENCE [LARGE SCALE GENOMIC DNA]</scope>
    <source>
        <strain evidence="2 3">CCMP2467</strain>
    </source>
</reference>
<keyword evidence="3" id="KW-1185">Reference proteome</keyword>
<evidence type="ECO:0000313" key="3">
    <source>
        <dbReference type="Proteomes" id="UP000186817"/>
    </source>
</evidence>
<evidence type="ECO:0000313" key="2">
    <source>
        <dbReference type="EMBL" id="OLP79390.1"/>
    </source>
</evidence>
<dbReference type="AlphaFoldDB" id="A0A1Q9C8Z5"/>
<gene>
    <name evidence="2" type="ORF">AK812_SmicGene40326</name>
</gene>
<dbReference type="EMBL" id="LSRX01001490">
    <property type="protein sequence ID" value="OLP79390.1"/>
    <property type="molecule type" value="Genomic_DNA"/>
</dbReference>
<dbReference type="Proteomes" id="UP000186817">
    <property type="component" value="Unassembled WGS sequence"/>
</dbReference>
<name>A0A1Q9C8Z5_SYMMI</name>
<sequence length="201" mass="21297">MGAPGSRLLLCSLFAGALSFRSAQDLADLYVALAAPWDSPARQRQLGAFDSFGAPEVEEALREEDGSGLIAYLFEELIAYLFEELIKKCQAANASKLGEVCAQADAEGLVAKISEKLASADPEVAGWLCKAESAIIDAEKFRQGCSTASQSLMTGIKELLADKMNWKVLGKFAAYTAQAVAAVVPLPPPLAAVLEKRSDAV</sequence>
<proteinExistence type="predicted"/>
<evidence type="ECO:0000256" key="1">
    <source>
        <dbReference type="SAM" id="SignalP"/>
    </source>
</evidence>
<keyword evidence="1" id="KW-0732">Signal</keyword>